<evidence type="ECO:0000313" key="4">
    <source>
        <dbReference type="EMBL" id="RFU35675.1"/>
    </source>
</evidence>
<dbReference type="FunFam" id="1.10.472.80:FF:000060">
    <property type="entry name" value="TBC domain protein, putative"/>
    <property type="match status" value="1"/>
</dbReference>
<feature type="region of interest" description="Disordered" evidence="2">
    <location>
        <begin position="86"/>
        <end position="111"/>
    </location>
</feature>
<dbReference type="SUPFAM" id="SSF47923">
    <property type="entry name" value="Ypt/Rab-GAP domain of gyp1p"/>
    <property type="match status" value="1"/>
</dbReference>
<dbReference type="InterPro" id="IPR035969">
    <property type="entry name" value="Rab-GAP_TBC_sf"/>
</dbReference>
<comment type="caution">
    <text evidence="4">The sequence shown here is derived from an EMBL/GenBank/DDBJ whole genome shotgun (WGS) entry which is preliminary data.</text>
</comment>
<dbReference type="GO" id="GO:0005789">
    <property type="term" value="C:endoplasmic reticulum membrane"/>
    <property type="evidence" value="ECO:0007669"/>
    <property type="project" value="TreeGrafter"/>
</dbReference>
<gene>
    <name evidence="4" type="ORF">B7463_g658</name>
</gene>
<dbReference type="Proteomes" id="UP000258309">
    <property type="component" value="Unassembled WGS sequence"/>
</dbReference>
<feature type="domain" description="Rab-GAP TBC" evidence="3">
    <location>
        <begin position="59"/>
        <end position="238"/>
    </location>
</feature>
<dbReference type="Pfam" id="PF00566">
    <property type="entry name" value="RabGAP-TBC"/>
    <property type="match status" value="1"/>
</dbReference>
<proteinExistence type="predicted"/>
<protein>
    <recommendedName>
        <fullName evidence="3">Rab-GAP TBC domain-containing protein</fullName>
    </recommendedName>
</protein>
<dbReference type="Gene3D" id="1.10.472.80">
    <property type="entry name" value="Ypt/Rab-GAP domain of gyp1p, domain 3"/>
    <property type="match status" value="1"/>
</dbReference>
<sequence length="399" mass="45025">MEINGRASGLDEKLGVSSEQPSASSTPKELSTKAPSILDACRLKNIDALRVLATSEGGLCSDDLRRQAWPVLLGCSEFEGDLKAEKGTESWRDLPEHKDEGQYSGVDQSQKELNKRKDELSDLITEILRRQPYLCYFQGYHDICQVFLLVLDQGSRSLAVARLSALRIRDFMLPTLSPALAQINLIPAILGAVNPMLCKHLSQTQPFFALSGTLTMYAHDIEEYSGISRLFDVLLAREAVFSVYMFAQIVLQRSEELFETPADEPEMLHSILSKLPKPLDLETLIAKTVKLYEEYPPETLKPWRSISRYSVLKTTLSIDNARSQTLEDGETYFMKQVEEIKRAERKKELFITLWKYRRPAGMVGVAVLVGVLSFWMRKHSGPSGLLGALWRQWSGYQGN</sequence>
<dbReference type="PANTHER" id="PTHR20913">
    <property type="entry name" value="TBC1 DOMAIN FAMILY MEMBER 20/GTPASE"/>
    <property type="match status" value="1"/>
</dbReference>
<evidence type="ECO:0000259" key="3">
    <source>
        <dbReference type="PROSITE" id="PS50086"/>
    </source>
</evidence>
<evidence type="ECO:0000256" key="1">
    <source>
        <dbReference type="ARBA" id="ARBA00022468"/>
    </source>
</evidence>
<feature type="compositionally biased region" description="Basic and acidic residues" evidence="2">
    <location>
        <begin position="86"/>
        <end position="101"/>
    </location>
</feature>
<dbReference type="EMBL" id="NCSJ02000006">
    <property type="protein sequence ID" value="RFU35675.1"/>
    <property type="molecule type" value="Genomic_DNA"/>
</dbReference>
<dbReference type="GO" id="GO:0005096">
    <property type="term" value="F:GTPase activator activity"/>
    <property type="evidence" value="ECO:0007669"/>
    <property type="project" value="UniProtKB-KW"/>
</dbReference>
<feature type="non-terminal residue" evidence="4">
    <location>
        <position position="399"/>
    </location>
</feature>
<dbReference type="AlphaFoldDB" id="A0A3E2HQN6"/>
<keyword evidence="5" id="KW-1185">Reference proteome</keyword>
<name>A0A3E2HQN6_SCYLI</name>
<dbReference type="Gene3D" id="1.10.8.1310">
    <property type="match status" value="1"/>
</dbReference>
<dbReference type="InterPro" id="IPR045913">
    <property type="entry name" value="TBC20/Gyp8-like"/>
</dbReference>
<feature type="region of interest" description="Disordered" evidence="2">
    <location>
        <begin position="1"/>
        <end position="32"/>
    </location>
</feature>
<feature type="compositionally biased region" description="Polar residues" evidence="2">
    <location>
        <begin position="17"/>
        <end position="29"/>
    </location>
</feature>
<accession>A0A3E2HQN6</accession>
<organism evidence="4 5">
    <name type="scientific">Scytalidium lignicola</name>
    <name type="common">Hyphomycete</name>
    <dbReference type="NCBI Taxonomy" id="5539"/>
    <lineage>
        <taxon>Eukaryota</taxon>
        <taxon>Fungi</taxon>
        <taxon>Dikarya</taxon>
        <taxon>Ascomycota</taxon>
        <taxon>Pezizomycotina</taxon>
        <taxon>Leotiomycetes</taxon>
        <taxon>Leotiomycetes incertae sedis</taxon>
        <taxon>Scytalidium</taxon>
    </lineage>
</organism>
<dbReference type="OMA" id="VYMFAQI"/>
<keyword evidence="1" id="KW-0343">GTPase activation</keyword>
<dbReference type="STRING" id="5539.A0A3E2HQN6"/>
<dbReference type="GO" id="GO:0006888">
    <property type="term" value="P:endoplasmic reticulum to Golgi vesicle-mediated transport"/>
    <property type="evidence" value="ECO:0007669"/>
    <property type="project" value="TreeGrafter"/>
</dbReference>
<dbReference type="PROSITE" id="PS50086">
    <property type="entry name" value="TBC_RABGAP"/>
    <property type="match status" value="1"/>
</dbReference>
<dbReference type="PANTHER" id="PTHR20913:SF7">
    <property type="entry name" value="RE60063P"/>
    <property type="match status" value="1"/>
</dbReference>
<feature type="non-terminal residue" evidence="4">
    <location>
        <position position="1"/>
    </location>
</feature>
<dbReference type="InterPro" id="IPR000195">
    <property type="entry name" value="Rab-GAP-TBC_dom"/>
</dbReference>
<reference evidence="4 5" key="1">
    <citation type="submission" date="2018-05" db="EMBL/GenBank/DDBJ databases">
        <title>Draft genome sequence of Scytalidium lignicola DSM 105466, a ubiquitous saprotrophic fungus.</title>
        <authorList>
            <person name="Buettner E."/>
            <person name="Gebauer A.M."/>
            <person name="Hofrichter M."/>
            <person name="Liers C."/>
            <person name="Kellner H."/>
        </authorList>
    </citation>
    <scope>NUCLEOTIDE SEQUENCE [LARGE SCALE GENOMIC DNA]</scope>
    <source>
        <strain evidence="4 5">DSM 105466</strain>
    </source>
</reference>
<evidence type="ECO:0000313" key="5">
    <source>
        <dbReference type="Proteomes" id="UP000258309"/>
    </source>
</evidence>
<evidence type="ECO:0000256" key="2">
    <source>
        <dbReference type="SAM" id="MobiDB-lite"/>
    </source>
</evidence>
<dbReference type="OrthoDB" id="206700at2759"/>